<comment type="caution">
    <text evidence="1">The sequence shown here is derived from an EMBL/GenBank/DDBJ whole genome shotgun (WGS) entry which is preliminary data.</text>
</comment>
<sequence length="119" mass="13455">MYTLKISKPHLTNNSFLFCFNHVLIYFSTKLKSAFNLENFENIVVINATANSLQVGASSLTLTLANAMKKELDSLTNNSLLDLLIIKWTSSKTLILPDIPGYWRLLINFLNCFSNLPLL</sequence>
<dbReference type="Proteomes" id="UP001165120">
    <property type="component" value="Unassembled WGS sequence"/>
</dbReference>
<dbReference type="AlphaFoldDB" id="A0A9W6T5W3"/>
<keyword evidence="2" id="KW-1185">Reference proteome</keyword>
<name>A0A9W6T5W3_CANBO</name>
<reference evidence="1" key="1">
    <citation type="submission" date="2023-04" db="EMBL/GenBank/DDBJ databases">
        <title>Candida boidinii NBRC 10035.</title>
        <authorList>
            <person name="Ichikawa N."/>
            <person name="Sato H."/>
            <person name="Tonouchi N."/>
        </authorList>
    </citation>
    <scope>NUCLEOTIDE SEQUENCE</scope>
    <source>
        <strain evidence="1">NBRC 10035</strain>
    </source>
</reference>
<proteinExistence type="predicted"/>
<evidence type="ECO:0000313" key="2">
    <source>
        <dbReference type="Proteomes" id="UP001165120"/>
    </source>
</evidence>
<accession>A0A9W6T5W3</accession>
<protein>
    <submittedName>
        <fullName evidence="1">Unnamed protein product</fullName>
    </submittedName>
</protein>
<evidence type="ECO:0000313" key="1">
    <source>
        <dbReference type="EMBL" id="GME80415.1"/>
    </source>
</evidence>
<organism evidence="1 2">
    <name type="scientific">Candida boidinii</name>
    <name type="common">Yeast</name>
    <dbReference type="NCBI Taxonomy" id="5477"/>
    <lineage>
        <taxon>Eukaryota</taxon>
        <taxon>Fungi</taxon>
        <taxon>Dikarya</taxon>
        <taxon>Ascomycota</taxon>
        <taxon>Saccharomycotina</taxon>
        <taxon>Pichiomycetes</taxon>
        <taxon>Pichiales</taxon>
        <taxon>Pichiaceae</taxon>
        <taxon>Ogataea</taxon>
        <taxon>Ogataea/Candida clade</taxon>
    </lineage>
</organism>
<gene>
    <name evidence="1" type="ORF">Cboi02_000639900</name>
</gene>
<dbReference type="EMBL" id="BSXN01004029">
    <property type="protein sequence ID" value="GME80415.1"/>
    <property type="molecule type" value="Genomic_DNA"/>
</dbReference>